<gene>
    <name evidence="1" type="ORF">Cvel_22566</name>
</gene>
<organism evidence="1">
    <name type="scientific">Chromera velia CCMP2878</name>
    <dbReference type="NCBI Taxonomy" id="1169474"/>
    <lineage>
        <taxon>Eukaryota</taxon>
        <taxon>Sar</taxon>
        <taxon>Alveolata</taxon>
        <taxon>Colpodellida</taxon>
        <taxon>Chromeraceae</taxon>
        <taxon>Chromera</taxon>
    </lineage>
</organism>
<dbReference type="EMBL" id="CDMZ01001359">
    <property type="protein sequence ID" value="CEM31441.1"/>
    <property type="molecule type" value="Genomic_DNA"/>
</dbReference>
<name>A0A0G4GMM8_9ALVE</name>
<sequence length="149" mass="16988">MRRFGLTRERILGHDSNFYLHRPDFANNLEKALEEELAEAKEKGGETSESIVSEVYSLKTVRTETDLHKKDGLRFAAIQATTRLMRMKKVGTARFQSCGEETEALEDPAFIKAKKRIEPLILEGKKGAQNTLNDQEILFGLKHRAKIEI</sequence>
<accession>A0A0G4GMM8</accession>
<evidence type="ECO:0000313" key="1">
    <source>
        <dbReference type="EMBL" id="CEM31441.1"/>
    </source>
</evidence>
<dbReference type="VEuPathDB" id="CryptoDB:Cvel_22566"/>
<dbReference type="AlphaFoldDB" id="A0A0G4GMM8"/>
<reference evidence="1" key="1">
    <citation type="submission" date="2014-11" db="EMBL/GenBank/DDBJ databases">
        <authorList>
            <person name="Otto D Thomas"/>
            <person name="Naeem Raeece"/>
        </authorList>
    </citation>
    <scope>NUCLEOTIDE SEQUENCE</scope>
</reference>
<proteinExistence type="predicted"/>
<protein>
    <submittedName>
        <fullName evidence="1">Uncharacterized protein</fullName>
    </submittedName>
</protein>